<sequence length="401" mass="44828">MKFNYQARNKEGTIQKGVIEASSKEAALAILQKYGLYLTILEREKPAPIFARNIKFFSNVSQKDVVIFCRQLSIMFQSQVPIVESLAAIIRQSEKAELREKLLKIQEEVEGGAKLSSALSTYPSIFSPYFLSMIRSGEASGKLSEALEYLADHLEYEYNFKSKIRGAMIYPLLVVIVFIVVLIFLIYWVLPPLMSILAENGTELPWSTRAIMSFSNFIKGWGWIIVVGIAAISGLFYQYTRGKEGKYLFDKNIIKLPVIGDLLKKIYLARFAENLSTLIAGGLPIAKALEIGGEVVGNEVYKDIIFQTRDGVRKGESLSSILETHPEEFSPLFVQMVAVGEKTGRIDSSLQNVVNFYQKEVDRGIATLISLIEPAMIIVMGIGAAFLLVSIFLPIYQIGNF</sequence>
<evidence type="ECO:0000256" key="8">
    <source>
        <dbReference type="SAM" id="Phobius"/>
    </source>
</evidence>
<protein>
    <recommendedName>
        <fullName evidence="9">Type II secretion system protein GspF domain-containing protein</fullName>
    </recommendedName>
</protein>
<keyword evidence="7 8" id="KW-0472">Membrane</keyword>
<proteinExistence type="inferred from homology"/>
<organism evidence="10 11">
    <name type="scientific">Candidatus Nealsonbacteria bacterium RBG_13_42_11</name>
    <dbReference type="NCBI Taxonomy" id="1801663"/>
    <lineage>
        <taxon>Bacteria</taxon>
        <taxon>Candidatus Nealsoniibacteriota</taxon>
    </lineage>
</organism>
<keyword evidence="3" id="KW-1003">Cell membrane</keyword>
<evidence type="ECO:0000256" key="5">
    <source>
        <dbReference type="ARBA" id="ARBA00022692"/>
    </source>
</evidence>
<gene>
    <name evidence="10" type="ORF">A2175_01900</name>
</gene>
<dbReference type="STRING" id="1801663.A2175_01900"/>
<dbReference type="EMBL" id="MHLY01000016">
    <property type="protein sequence ID" value="OGZ18488.1"/>
    <property type="molecule type" value="Genomic_DNA"/>
</dbReference>
<dbReference type="PANTHER" id="PTHR30012:SF0">
    <property type="entry name" value="TYPE II SECRETION SYSTEM PROTEIN F-RELATED"/>
    <property type="match status" value="1"/>
</dbReference>
<dbReference type="Proteomes" id="UP000176755">
    <property type="component" value="Unassembled WGS sequence"/>
</dbReference>
<evidence type="ECO:0000256" key="2">
    <source>
        <dbReference type="ARBA" id="ARBA00005745"/>
    </source>
</evidence>
<name>A0A1G2DZX1_9BACT</name>
<dbReference type="InterPro" id="IPR018076">
    <property type="entry name" value="T2SS_GspF_dom"/>
</dbReference>
<feature type="transmembrane region" description="Helical" evidence="8">
    <location>
        <begin position="169"/>
        <end position="190"/>
    </location>
</feature>
<dbReference type="GO" id="GO:0005886">
    <property type="term" value="C:plasma membrane"/>
    <property type="evidence" value="ECO:0007669"/>
    <property type="project" value="UniProtKB-SubCell"/>
</dbReference>
<dbReference type="InterPro" id="IPR003004">
    <property type="entry name" value="GspF/PilC"/>
</dbReference>
<evidence type="ECO:0000256" key="4">
    <source>
        <dbReference type="ARBA" id="ARBA00022519"/>
    </source>
</evidence>
<dbReference type="GO" id="GO:0015628">
    <property type="term" value="P:protein secretion by the type II secretion system"/>
    <property type="evidence" value="ECO:0007669"/>
    <property type="project" value="TreeGrafter"/>
</dbReference>
<dbReference type="PANTHER" id="PTHR30012">
    <property type="entry name" value="GENERAL SECRETION PATHWAY PROTEIN"/>
    <property type="match status" value="1"/>
</dbReference>
<comment type="caution">
    <text evidence="10">The sequence shown here is derived from an EMBL/GenBank/DDBJ whole genome shotgun (WGS) entry which is preliminary data.</text>
</comment>
<evidence type="ECO:0000256" key="3">
    <source>
        <dbReference type="ARBA" id="ARBA00022475"/>
    </source>
</evidence>
<evidence type="ECO:0000313" key="10">
    <source>
        <dbReference type="EMBL" id="OGZ18488.1"/>
    </source>
</evidence>
<dbReference type="InterPro" id="IPR042094">
    <property type="entry name" value="T2SS_GspF_sf"/>
</dbReference>
<dbReference type="Pfam" id="PF00482">
    <property type="entry name" value="T2SSF"/>
    <property type="match status" value="2"/>
</dbReference>
<feature type="domain" description="Type II secretion system protein GspF" evidence="9">
    <location>
        <begin position="271"/>
        <end position="394"/>
    </location>
</feature>
<dbReference type="Gene3D" id="1.20.81.30">
    <property type="entry name" value="Type II secretion system (T2SS), domain F"/>
    <property type="match status" value="2"/>
</dbReference>
<evidence type="ECO:0000313" key="11">
    <source>
        <dbReference type="Proteomes" id="UP000176755"/>
    </source>
</evidence>
<keyword evidence="4" id="KW-0997">Cell inner membrane</keyword>
<feature type="transmembrane region" description="Helical" evidence="8">
    <location>
        <begin position="375"/>
        <end position="396"/>
    </location>
</feature>
<feature type="domain" description="Type II secretion system protein GspF" evidence="9">
    <location>
        <begin position="68"/>
        <end position="191"/>
    </location>
</feature>
<evidence type="ECO:0000259" key="9">
    <source>
        <dbReference type="Pfam" id="PF00482"/>
    </source>
</evidence>
<evidence type="ECO:0000256" key="7">
    <source>
        <dbReference type="ARBA" id="ARBA00023136"/>
    </source>
</evidence>
<evidence type="ECO:0000256" key="6">
    <source>
        <dbReference type="ARBA" id="ARBA00022989"/>
    </source>
</evidence>
<dbReference type="PRINTS" id="PR00812">
    <property type="entry name" value="BCTERIALGSPF"/>
</dbReference>
<dbReference type="FunFam" id="1.20.81.30:FF:000001">
    <property type="entry name" value="Type II secretion system protein F"/>
    <property type="match status" value="2"/>
</dbReference>
<evidence type="ECO:0000256" key="1">
    <source>
        <dbReference type="ARBA" id="ARBA00004429"/>
    </source>
</evidence>
<keyword evidence="6 8" id="KW-1133">Transmembrane helix</keyword>
<comment type="subcellular location">
    <subcellularLocation>
        <location evidence="1">Cell inner membrane</location>
        <topology evidence="1">Multi-pass membrane protein</topology>
    </subcellularLocation>
</comment>
<comment type="similarity">
    <text evidence="2">Belongs to the GSP F family.</text>
</comment>
<accession>A0A1G2DZX1</accession>
<feature type="transmembrane region" description="Helical" evidence="8">
    <location>
        <begin position="220"/>
        <end position="239"/>
    </location>
</feature>
<dbReference type="AlphaFoldDB" id="A0A1G2DZX1"/>
<keyword evidence="5 8" id="KW-0812">Transmembrane</keyword>
<reference evidence="10 11" key="1">
    <citation type="journal article" date="2016" name="Nat. Commun.">
        <title>Thousands of microbial genomes shed light on interconnected biogeochemical processes in an aquifer system.</title>
        <authorList>
            <person name="Anantharaman K."/>
            <person name="Brown C.T."/>
            <person name="Hug L.A."/>
            <person name="Sharon I."/>
            <person name="Castelle C.J."/>
            <person name="Probst A.J."/>
            <person name="Thomas B.C."/>
            <person name="Singh A."/>
            <person name="Wilkins M.J."/>
            <person name="Karaoz U."/>
            <person name="Brodie E.L."/>
            <person name="Williams K.H."/>
            <person name="Hubbard S.S."/>
            <person name="Banfield J.F."/>
        </authorList>
    </citation>
    <scope>NUCLEOTIDE SEQUENCE [LARGE SCALE GENOMIC DNA]</scope>
</reference>